<dbReference type="InterPro" id="IPR047589">
    <property type="entry name" value="DUF11_rpt"/>
</dbReference>
<feature type="domain" description="DUF11" evidence="3">
    <location>
        <begin position="54"/>
        <end position="149"/>
    </location>
</feature>
<evidence type="ECO:0000259" key="3">
    <source>
        <dbReference type="Pfam" id="PF01345"/>
    </source>
</evidence>
<dbReference type="RefSeq" id="WP_271220171.1">
    <property type="nucleotide sequence ID" value="NZ_BAAAVD010000084.1"/>
</dbReference>
<dbReference type="Proteomes" id="UP001143474">
    <property type="component" value="Unassembled WGS sequence"/>
</dbReference>
<feature type="signal peptide" evidence="2">
    <location>
        <begin position="1"/>
        <end position="33"/>
    </location>
</feature>
<gene>
    <name evidence="4" type="ORF">GCM10017600_52250</name>
</gene>
<feature type="transmembrane region" description="Helical" evidence="1">
    <location>
        <begin position="189"/>
        <end position="208"/>
    </location>
</feature>
<feature type="chain" id="PRO_5040899073" description="DUF11 domain-containing protein" evidence="2">
    <location>
        <begin position="34"/>
        <end position="221"/>
    </location>
</feature>
<organism evidence="4 5">
    <name type="scientific">Streptosporangium carneum</name>
    <dbReference type="NCBI Taxonomy" id="47481"/>
    <lineage>
        <taxon>Bacteria</taxon>
        <taxon>Bacillati</taxon>
        <taxon>Actinomycetota</taxon>
        <taxon>Actinomycetes</taxon>
        <taxon>Streptosporangiales</taxon>
        <taxon>Streptosporangiaceae</taxon>
        <taxon>Streptosporangium</taxon>
    </lineage>
</organism>
<evidence type="ECO:0000256" key="2">
    <source>
        <dbReference type="SAM" id="SignalP"/>
    </source>
</evidence>
<proteinExistence type="predicted"/>
<reference evidence="4" key="1">
    <citation type="journal article" date="2014" name="Int. J. Syst. Evol. Microbiol.">
        <title>Complete genome sequence of Corynebacterium casei LMG S-19264T (=DSM 44701T), isolated from a smear-ripened cheese.</title>
        <authorList>
            <consortium name="US DOE Joint Genome Institute (JGI-PGF)"/>
            <person name="Walter F."/>
            <person name="Albersmeier A."/>
            <person name="Kalinowski J."/>
            <person name="Ruckert C."/>
        </authorList>
    </citation>
    <scope>NUCLEOTIDE SEQUENCE</scope>
    <source>
        <strain evidence="4">VKM Ac-2007</strain>
    </source>
</reference>
<dbReference type="NCBIfam" id="TIGR01451">
    <property type="entry name" value="B_ant_repeat"/>
    <property type="match status" value="1"/>
</dbReference>
<evidence type="ECO:0000313" key="5">
    <source>
        <dbReference type="Proteomes" id="UP001143474"/>
    </source>
</evidence>
<protein>
    <recommendedName>
        <fullName evidence="3">DUF11 domain-containing protein</fullName>
    </recommendedName>
</protein>
<dbReference type="EMBL" id="BSEV01000013">
    <property type="protein sequence ID" value="GLK11817.1"/>
    <property type="molecule type" value="Genomic_DNA"/>
</dbReference>
<name>A0A9W6MF54_9ACTN</name>
<keyword evidence="1" id="KW-1133">Transmembrane helix</keyword>
<evidence type="ECO:0000313" key="4">
    <source>
        <dbReference type="EMBL" id="GLK11817.1"/>
    </source>
</evidence>
<dbReference type="AlphaFoldDB" id="A0A9W6MF54"/>
<dbReference type="Gene3D" id="2.60.40.10">
    <property type="entry name" value="Immunoglobulins"/>
    <property type="match status" value="1"/>
</dbReference>
<comment type="caution">
    <text evidence="4">The sequence shown here is derived from an EMBL/GenBank/DDBJ whole genome shotgun (WGS) entry which is preliminary data.</text>
</comment>
<dbReference type="GO" id="GO:0005975">
    <property type="term" value="P:carbohydrate metabolic process"/>
    <property type="evidence" value="ECO:0007669"/>
    <property type="project" value="UniProtKB-ARBA"/>
</dbReference>
<dbReference type="InterPro" id="IPR001434">
    <property type="entry name" value="OmcB-like_DUF11"/>
</dbReference>
<keyword evidence="1" id="KW-0812">Transmembrane</keyword>
<evidence type="ECO:0000256" key="1">
    <source>
        <dbReference type="SAM" id="Phobius"/>
    </source>
</evidence>
<reference evidence="4" key="2">
    <citation type="submission" date="2023-01" db="EMBL/GenBank/DDBJ databases">
        <authorList>
            <person name="Sun Q."/>
            <person name="Evtushenko L."/>
        </authorList>
    </citation>
    <scope>NUCLEOTIDE SEQUENCE</scope>
    <source>
        <strain evidence="4">VKM Ac-2007</strain>
    </source>
</reference>
<dbReference type="Pfam" id="PF01345">
    <property type="entry name" value="DUF11"/>
    <property type="match status" value="1"/>
</dbReference>
<keyword evidence="2" id="KW-0732">Signal</keyword>
<accession>A0A9W6MF54</accession>
<keyword evidence="5" id="KW-1185">Reference proteome</keyword>
<keyword evidence="1" id="KW-0472">Membrane</keyword>
<sequence length="221" mass="22386">MAGTPSTGVTRRAAALCGLGTAMVVALATPSSAASGGRVGAAGPVKAAEPVPKLSIAVDNGRTTAKEGDRLTYTITVDNVGTTDVDDLRLVQTMPAGLKFVSADGHGTAKEGQVAWTVDLPAGKNATFHTKAQVLATPQDLLRLATVACASTESGGRPIVCAAHSDQLPAGAAAEAAGRSASSDADRPWYIPTGAALLAVAVLGVWAFRRGKFPFQPRKTP</sequence>
<dbReference type="InterPro" id="IPR013783">
    <property type="entry name" value="Ig-like_fold"/>
</dbReference>